<organism evidence="1 2">
    <name type="scientific">Flavobacterium pectinovorum</name>
    <dbReference type="NCBI Taxonomy" id="29533"/>
    <lineage>
        <taxon>Bacteria</taxon>
        <taxon>Pseudomonadati</taxon>
        <taxon>Bacteroidota</taxon>
        <taxon>Flavobacteriia</taxon>
        <taxon>Flavobacteriales</taxon>
        <taxon>Flavobacteriaceae</taxon>
        <taxon>Flavobacterium</taxon>
    </lineage>
</organism>
<protein>
    <submittedName>
        <fullName evidence="1">Uncharacterized protein</fullName>
    </submittedName>
</protein>
<gene>
    <name evidence="1" type="ORF">SAMN05444387_3772</name>
</gene>
<name>A0ABY1J7E7_9FLAO</name>
<sequence length="29" mass="3452">MALRKITVEGNVYLYKLINGFEIRKLLQK</sequence>
<evidence type="ECO:0000313" key="2">
    <source>
        <dbReference type="Proteomes" id="UP000184216"/>
    </source>
</evidence>
<dbReference type="EMBL" id="FRBX01000005">
    <property type="protein sequence ID" value="SHN00660.1"/>
    <property type="molecule type" value="Genomic_DNA"/>
</dbReference>
<keyword evidence="2" id="KW-1185">Reference proteome</keyword>
<comment type="caution">
    <text evidence="1">The sequence shown here is derived from an EMBL/GenBank/DDBJ whole genome shotgun (WGS) entry which is preliminary data.</text>
</comment>
<reference evidence="1 2" key="1">
    <citation type="submission" date="2016-11" db="EMBL/GenBank/DDBJ databases">
        <authorList>
            <person name="Varghese N."/>
            <person name="Submissions S."/>
        </authorList>
    </citation>
    <scope>NUCLEOTIDE SEQUENCE [LARGE SCALE GENOMIC DNA]</scope>
    <source>
        <strain evidence="1 2">DSM 6368</strain>
    </source>
</reference>
<evidence type="ECO:0000313" key="1">
    <source>
        <dbReference type="EMBL" id="SHN00660.1"/>
    </source>
</evidence>
<accession>A0ABY1J7E7</accession>
<dbReference type="Proteomes" id="UP000184216">
    <property type="component" value="Unassembled WGS sequence"/>
</dbReference>
<proteinExistence type="predicted"/>